<keyword evidence="1" id="KW-0812">Transmembrane</keyword>
<feature type="transmembrane region" description="Helical" evidence="1">
    <location>
        <begin position="320"/>
        <end position="337"/>
    </location>
</feature>
<feature type="transmembrane region" description="Helical" evidence="1">
    <location>
        <begin position="294"/>
        <end position="314"/>
    </location>
</feature>
<name>A0A1I4WKH0_9HYPH</name>
<dbReference type="GO" id="GO:0016020">
    <property type="term" value="C:membrane"/>
    <property type="evidence" value="ECO:0007669"/>
    <property type="project" value="UniProtKB-SubCell"/>
</dbReference>
<organism evidence="3 4">
    <name type="scientific">Pleomorphomonas diazotrophica</name>
    <dbReference type="NCBI Taxonomy" id="1166257"/>
    <lineage>
        <taxon>Bacteria</taxon>
        <taxon>Pseudomonadati</taxon>
        <taxon>Pseudomonadota</taxon>
        <taxon>Alphaproteobacteria</taxon>
        <taxon>Hyphomicrobiales</taxon>
        <taxon>Pleomorphomonadaceae</taxon>
        <taxon>Pleomorphomonas</taxon>
    </lineage>
</organism>
<keyword evidence="1" id="KW-0472">Membrane</keyword>
<dbReference type="RefSeq" id="WP_101289253.1">
    <property type="nucleotide sequence ID" value="NZ_FOUQ01000017.1"/>
</dbReference>
<feature type="transmembrane region" description="Helical" evidence="1">
    <location>
        <begin position="47"/>
        <end position="72"/>
    </location>
</feature>
<dbReference type="EMBL" id="PJNW01000008">
    <property type="protein sequence ID" value="PKR89076.1"/>
    <property type="molecule type" value="Genomic_DNA"/>
</dbReference>
<accession>A0A1I4WKH0</accession>
<gene>
    <name evidence="3" type="ORF">CXZ10_11200</name>
</gene>
<evidence type="ECO:0000259" key="2">
    <source>
        <dbReference type="Pfam" id="PF14378"/>
    </source>
</evidence>
<comment type="caution">
    <text evidence="3">The sequence shown here is derived from an EMBL/GenBank/DDBJ whole genome shotgun (WGS) entry which is preliminary data.</text>
</comment>
<feature type="transmembrane region" description="Helical" evidence="1">
    <location>
        <begin position="92"/>
        <end position="115"/>
    </location>
</feature>
<dbReference type="AlphaFoldDB" id="A0A1I4WKH0"/>
<feature type="transmembrane region" description="Helical" evidence="1">
    <location>
        <begin position="156"/>
        <end position="181"/>
    </location>
</feature>
<evidence type="ECO:0000256" key="1">
    <source>
        <dbReference type="SAM" id="Phobius"/>
    </source>
</evidence>
<keyword evidence="4" id="KW-1185">Reference proteome</keyword>
<keyword evidence="1" id="KW-1133">Transmembrane helix</keyword>
<evidence type="ECO:0000313" key="3">
    <source>
        <dbReference type="EMBL" id="PKR89076.1"/>
    </source>
</evidence>
<reference evidence="3 4" key="1">
    <citation type="submission" date="2017-12" db="EMBL/GenBank/DDBJ databases">
        <title>Anaerobic carbon monoxide metabolism by Pleomorphomonas carboxyditropha sp. nov., a new mesophilic hydrogenogenic carboxidotroph.</title>
        <authorList>
            <person name="Esquivel-Elizondo S."/>
            <person name="Krajmalnik-Brown R."/>
        </authorList>
    </citation>
    <scope>NUCLEOTIDE SEQUENCE [LARGE SCALE GENOMIC DNA]</scope>
    <source>
        <strain evidence="3 4">R5-392</strain>
    </source>
</reference>
<feature type="domain" description="Inositolphosphotransferase Aur1/Ipt1" evidence="2">
    <location>
        <begin position="129"/>
        <end position="331"/>
    </location>
</feature>
<feature type="transmembrane region" description="Helical" evidence="1">
    <location>
        <begin position="263"/>
        <end position="287"/>
    </location>
</feature>
<dbReference type="InterPro" id="IPR026841">
    <property type="entry name" value="Aur1/Ipt1"/>
</dbReference>
<evidence type="ECO:0000313" key="4">
    <source>
        <dbReference type="Proteomes" id="UP000233491"/>
    </source>
</evidence>
<feature type="transmembrane region" description="Helical" evidence="1">
    <location>
        <begin position="193"/>
        <end position="212"/>
    </location>
</feature>
<dbReference type="OrthoDB" id="9816314at2"/>
<protein>
    <recommendedName>
        <fullName evidence="2">Inositolphosphotransferase Aur1/Ipt1 domain-containing protein</fullName>
    </recommendedName>
</protein>
<proteinExistence type="predicted"/>
<sequence length="358" mass="39538">MPKLLKPILCELRSDRLIYGLILLYIVLTNAILLPVGHVFPELYVEYFSSLVTLDIMVLPAIVLAALLLRSVIADPKRPSAWVMAFFDRQRIARIVAGFALLVALVPFMATFTAMKSFIGLSGFKADTQLADFDRWLHFGVDPPVFLNNLLSDAHAWRILTFFYGPGWMLWVNGFVFWMAVAAPRADVRKRFFVGYIFAWAILGNVVAWLVVSAGPAFFAEVAGDTTRFASVLSALDAHRPPSGMGIRDVQIYLWELYITRSAGFGMGISAFPSVHLAMVTLCALTAAEINRHLAYAGAAVVFLIQIGAVLFGWHYAIDGYFSIATMVGVWLIFFHTRSLSRPSSGSVDVASDLARSA</sequence>
<dbReference type="Pfam" id="PF14378">
    <property type="entry name" value="PAP2_3"/>
    <property type="match status" value="1"/>
</dbReference>
<feature type="transmembrane region" description="Helical" evidence="1">
    <location>
        <begin position="21"/>
        <end position="41"/>
    </location>
</feature>
<dbReference type="Proteomes" id="UP000233491">
    <property type="component" value="Unassembled WGS sequence"/>
</dbReference>